<evidence type="ECO:0000313" key="2">
    <source>
        <dbReference type="Proteomes" id="UP001054252"/>
    </source>
</evidence>
<organism evidence="1 2">
    <name type="scientific">Rubroshorea leprosula</name>
    <dbReference type="NCBI Taxonomy" id="152421"/>
    <lineage>
        <taxon>Eukaryota</taxon>
        <taxon>Viridiplantae</taxon>
        <taxon>Streptophyta</taxon>
        <taxon>Embryophyta</taxon>
        <taxon>Tracheophyta</taxon>
        <taxon>Spermatophyta</taxon>
        <taxon>Magnoliopsida</taxon>
        <taxon>eudicotyledons</taxon>
        <taxon>Gunneridae</taxon>
        <taxon>Pentapetalae</taxon>
        <taxon>rosids</taxon>
        <taxon>malvids</taxon>
        <taxon>Malvales</taxon>
        <taxon>Dipterocarpaceae</taxon>
        <taxon>Rubroshorea</taxon>
    </lineage>
</organism>
<dbReference type="EMBL" id="BPVZ01000003">
    <property type="protein sequence ID" value="GKU89073.1"/>
    <property type="molecule type" value="Genomic_DNA"/>
</dbReference>
<protein>
    <submittedName>
        <fullName evidence="1">Uncharacterized protein</fullName>
    </submittedName>
</protein>
<keyword evidence="2" id="KW-1185">Reference proteome</keyword>
<accession>A0AAV5HK91</accession>
<sequence length="44" mass="4968">MEEELCKAQNQIELELPSHSQSTLLFYWDPLTSKLSGTTIRAAS</sequence>
<reference evidence="1 2" key="1">
    <citation type="journal article" date="2021" name="Commun. Biol.">
        <title>The genome of Shorea leprosula (Dipterocarpaceae) highlights the ecological relevance of drought in aseasonal tropical rainforests.</title>
        <authorList>
            <person name="Ng K.K.S."/>
            <person name="Kobayashi M.J."/>
            <person name="Fawcett J.A."/>
            <person name="Hatakeyama M."/>
            <person name="Paape T."/>
            <person name="Ng C.H."/>
            <person name="Ang C.C."/>
            <person name="Tnah L.H."/>
            <person name="Lee C.T."/>
            <person name="Nishiyama T."/>
            <person name="Sese J."/>
            <person name="O'Brien M.J."/>
            <person name="Copetti D."/>
            <person name="Mohd Noor M.I."/>
            <person name="Ong R.C."/>
            <person name="Putra M."/>
            <person name="Sireger I.Z."/>
            <person name="Indrioko S."/>
            <person name="Kosugi Y."/>
            <person name="Izuno A."/>
            <person name="Isagi Y."/>
            <person name="Lee S.L."/>
            <person name="Shimizu K.K."/>
        </authorList>
    </citation>
    <scope>NUCLEOTIDE SEQUENCE [LARGE SCALE GENOMIC DNA]</scope>
    <source>
        <strain evidence="1">214</strain>
    </source>
</reference>
<proteinExistence type="predicted"/>
<comment type="caution">
    <text evidence="1">The sequence shown here is derived from an EMBL/GenBank/DDBJ whole genome shotgun (WGS) entry which is preliminary data.</text>
</comment>
<name>A0AAV5HK91_9ROSI</name>
<evidence type="ECO:0000313" key="1">
    <source>
        <dbReference type="EMBL" id="GKU89073.1"/>
    </source>
</evidence>
<gene>
    <name evidence="1" type="ORF">SLEP1_g3263</name>
</gene>
<dbReference type="Proteomes" id="UP001054252">
    <property type="component" value="Unassembled WGS sequence"/>
</dbReference>
<dbReference type="AlphaFoldDB" id="A0AAV5HK91"/>